<comment type="caution">
    <text evidence="10">The sequence shown here is derived from an EMBL/GenBank/DDBJ whole genome shotgun (WGS) entry which is preliminary data.</text>
</comment>
<evidence type="ECO:0000256" key="7">
    <source>
        <dbReference type="ARBA" id="ARBA00022989"/>
    </source>
</evidence>
<feature type="transmembrane region" description="Helical" evidence="9">
    <location>
        <begin position="871"/>
        <end position="890"/>
    </location>
</feature>
<evidence type="ECO:0000256" key="4">
    <source>
        <dbReference type="ARBA" id="ARBA00022475"/>
    </source>
</evidence>
<comment type="similarity">
    <text evidence="2">Belongs to the resistance-nodulation-cell division (RND) (TC 2.A.6) family.</text>
</comment>
<evidence type="ECO:0000256" key="2">
    <source>
        <dbReference type="ARBA" id="ARBA00010942"/>
    </source>
</evidence>
<dbReference type="SUPFAM" id="SSF82866">
    <property type="entry name" value="Multidrug efflux transporter AcrB transmembrane domain"/>
    <property type="match status" value="2"/>
</dbReference>
<feature type="transmembrane region" description="Helical" evidence="9">
    <location>
        <begin position="342"/>
        <end position="359"/>
    </location>
</feature>
<dbReference type="SUPFAM" id="SSF82693">
    <property type="entry name" value="Multidrug efflux transporter AcrB pore domain, PN1, PN2, PC1 and PC2 subdomains"/>
    <property type="match status" value="4"/>
</dbReference>
<keyword evidence="5" id="KW-0997">Cell inner membrane</keyword>
<dbReference type="NCBIfam" id="TIGR00915">
    <property type="entry name" value="2A0602"/>
    <property type="match status" value="1"/>
</dbReference>
<evidence type="ECO:0000256" key="8">
    <source>
        <dbReference type="ARBA" id="ARBA00023136"/>
    </source>
</evidence>
<dbReference type="Gene3D" id="3.30.70.1440">
    <property type="entry name" value="Multidrug efflux transporter AcrB pore domain"/>
    <property type="match status" value="1"/>
</dbReference>
<keyword evidence="7 9" id="KW-1133">Transmembrane helix</keyword>
<feature type="transmembrane region" description="Helical" evidence="9">
    <location>
        <begin position="897"/>
        <end position="921"/>
    </location>
</feature>
<feature type="transmembrane region" description="Helical" evidence="9">
    <location>
        <begin position="470"/>
        <end position="497"/>
    </location>
</feature>
<feature type="transmembrane region" description="Helical" evidence="9">
    <location>
        <begin position="438"/>
        <end position="458"/>
    </location>
</feature>
<name>A0A1J7CL93_FLAJO</name>
<keyword evidence="4" id="KW-1003">Cell membrane</keyword>
<feature type="transmembrane region" description="Helical" evidence="9">
    <location>
        <begin position="366"/>
        <end position="389"/>
    </location>
</feature>
<dbReference type="Gene3D" id="3.30.2090.10">
    <property type="entry name" value="Multidrug efflux transporter AcrB TolC docking domain, DN and DC subdomains"/>
    <property type="match status" value="2"/>
</dbReference>
<evidence type="ECO:0000256" key="9">
    <source>
        <dbReference type="SAM" id="Phobius"/>
    </source>
</evidence>
<proteinExistence type="inferred from homology"/>
<organism evidence="10 11">
    <name type="scientific">Flavobacterium johnsoniae</name>
    <name type="common">Cytophaga johnsonae</name>
    <dbReference type="NCBI Taxonomy" id="986"/>
    <lineage>
        <taxon>Bacteria</taxon>
        <taxon>Pseudomonadati</taxon>
        <taxon>Bacteroidota</taxon>
        <taxon>Flavobacteriia</taxon>
        <taxon>Flavobacteriales</taxon>
        <taxon>Flavobacteriaceae</taxon>
        <taxon>Flavobacterium</taxon>
    </lineage>
</organism>
<dbReference type="InterPro" id="IPR004764">
    <property type="entry name" value="MdtF-like"/>
</dbReference>
<feature type="transmembrane region" description="Helical" evidence="9">
    <location>
        <begin position="927"/>
        <end position="952"/>
    </location>
</feature>
<feature type="transmembrane region" description="Helical" evidence="9">
    <location>
        <begin position="395"/>
        <end position="417"/>
    </location>
</feature>
<feature type="transmembrane region" description="Helical" evidence="9">
    <location>
        <begin position="1012"/>
        <end position="1033"/>
    </location>
</feature>
<dbReference type="GO" id="GO:0015562">
    <property type="term" value="F:efflux transmembrane transporter activity"/>
    <property type="evidence" value="ECO:0007669"/>
    <property type="project" value="InterPro"/>
</dbReference>
<evidence type="ECO:0000256" key="3">
    <source>
        <dbReference type="ARBA" id="ARBA00022448"/>
    </source>
</evidence>
<dbReference type="AlphaFoldDB" id="A0A1J7CL93"/>
<evidence type="ECO:0000256" key="1">
    <source>
        <dbReference type="ARBA" id="ARBA00004429"/>
    </source>
</evidence>
<protein>
    <submittedName>
        <fullName evidence="10">Multidrug transporter AcrB</fullName>
    </submittedName>
</protein>
<dbReference type="EMBL" id="MLFK01000009">
    <property type="protein sequence ID" value="OIV40410.1"/>
    <property type="molecule type" value="Genomic_DNA"/>
</dbReference>
<dbReference type="FunFam" id="3.30.70.1430:FF:000001">
    <property type="entry name" value="Efflux pump membrane transporter"/>
    <property type="match status" value="1"/>
</dbReference>
<feature type="transmembrane region" description="Helical" evidence="9">
    <location>
        <begin position="973"/>
        <end position="992"/>
    </location>
</feature>
<keyword evidence="3" id="KW-0813">Transport</keyword>
<dbReference type="PANTHER" id="PTHR32063:SF9">
    <property type="entry name" value="SIMILAR TO MULTIDRUG RESISTANCE PROTEIN MEXB"/>
    <property type="match status" value="1"/>
</dbReference>
<dbReference type="RefSeq" id="WP_071637611.1">
    <property type="nucleotide sequence ID" value="NZ_MLFK01000009.1"/>
</dbReference>
<dbReference type="Pfam" id="PF00873">
    <property type="entry name" value="ACR_tran"/>
    <property type="match status" value="1"/>
</dbReference>
<dbReference type="PRINTS" id="PR00702">
    <property type="entry name" value="ACRIFLAVINRP"/>
</dbReference>
<dbReference type="Proteomes" id="UP000182826">
    <property type="component" value="Unassembled WGS sequence"/>
</dbReference>
<sequence length="1055" mass="115272">MLKKIIDRPVTATVISLILVILGFLALEKLPMETFPEIAPPSVVVTARYPGASAEAVARSVATPLEQVINGVENMIYMTSSSSNDGTLTITVYFKLGTNPDQAAINVQNRVSQATNQLPQEVVKTGINTSKQNNSMIMIIDLESTNPNYDSAFLNNYDLINIVPGIQRIQGVGKAQVFGSKDYAMRVWLNPGKLASYQMTAQEVMKAIDHQNIEAAPGKFGEGSPTAFEYTIKYKGKLNKEPDYEDIVIRANPDGSVLRLKDVAKIELGSLDHVYASAQTLAGHPGIGVAIFQTPGSNANDIQIEILKFMEEAKKSFPKGISYRATYSTKRFLDASISQVEHTLVEAFILVFLVVFIFLQDFRSTLIPAISVPVAIIGTFFFMGVFGITINLLTLFALVLAIGVVVDDAIVVVEAVHHKLEHHSTDAKKATISAMGEITGAILSITLVMSAVFLPIGLIEGPVGVFYRQFAFTLAIAIVISAVNALTLSPALCAVLLKNKHAELYQDKHKKGLQRFYELFNTGFHAATKRYTNAVLFLIKRKWLALGGLAVVSIVTVLLARSTPQAFIPTEDQSFVMTALSMPPGTSLERTKAVTTEASKKLSKFEGVYFNAMVNGSNLLANTVSPSYAASYTILKQPEERGKVKDINKIMDSIKTVFDGLPEGSSFTYSMPTVPGFGNVDALDVVLKDNAGGTIDKLAQVNDQFIKSLKDRKEIAAAFTSFNAKFPQYMLDVDAVKAKQLGLDVSTILETMQAYFGSIYSSDFNRFGKYYRVVVQAEAPFRIDENSLNEVYSKNDQGKMVPLKSVVQLKRVFGPEVVTHLNQSTSINLNVQAKKGYSTGDAMKAINEVAETLPLGYSHEYTGMAREEQQAGNQTIFIFGICILFVYFLLSAQYESYLLPLAVILSLPTGIFGVFVFINLIGVTNNIYVQIGMIMLIGLLAKNAILIVEFAVQMRHKGKSLVESALQASALRLRPILMTSFAFIAGLLPLLFAGGATEQGNRSIASGTIGGMFFGVILGIFIIPVLFIVFQSLHERFFGLKKIPVEIDPVLITNH</sequence>
<dbReference type="InterPro" id="IPR027463">
    <property type="entry name" value="AcrB_DN_DC_subdom"/>
</dbReference>
<evidence type="ECO:0000256" key="6">
    <source>
        <dbReference type="ARBA" id="ARBA00022692"/>
    </source>
</evidence>
<dbReference type="Gene3D" id="3.30.70.1430">
    <property type="entry name" value="Multidrug efflux transporter AcrB pore domain"/>
    <property type="match status" value="2"/>
</dbReference>
<dbReference type="GO" id="GO:0009636">
    <property type="term" value="P:response to toxic substance"/>
    <property type="evidence" value="ECO:0007669"/>
    <property type="project" value="UniProtKB-ARBA"/>
</dbReference>
<dbReference type="GO" id="GO:0042910">
    <property type="term" value="F:xenobiotic transmembrane transporter activity"/>
    <property type="evidence" value="ECO:0007669"/>
    <property type="project" value="TreeGrafter"/>
</dbReference>
<dbReference type="FunFam" id="1.20.1640.10:FF:000001">
    <property type="entry name" value="Efflux pump membrane transporter"/>
    <property type="match status" value="1"/>
</dbReference>
<dbReference type="GO" id="GO:0005886">
    <property type="term" value="C:plasma membrane"/>
    <property type="evidence" value="ECO:0007669"/>
    <property type="project" value="UniProtKB-SubCell"/>
</dbReference>
<keyword evidence="11" id="KW-1185">Reference proteome</keyword>
<gene>
    <name evidence="10" type="ORF">BKM63_16085</name>
</gene>
<dbReference type="InterPro" id="IPR001036">
    <property type="entry name" value="Acrflvin-R"/>
</dbReference>
<dbReference type="Gene3D" id="3.30.70.1320">
    <property type="entry name" value="Multidrug efflux transporter AcrB pore domain like"/>
    <property type="match status" value="1"/>
</dbReference>
<feature type="transmembrane region" description="Helical" evidence="9">
    <location>
        <begin position="543"/>
        <end position="560"/>
    </location>
</feature>
<dbReference type="SUPFAM" id="SSF82714">
    <property type="entry name" value="Multidrug efflux transporter AcrB TolC docking domain, DN and DC subdomains"/>
    <property type="match status" value="2"/>
</dbReference>
<evidence type="ECO:0000256" key="5">
    <source>
        <dbReference type="ARBA" id="ARBA00022519"/>
    </source>
</evidence>
<evidence type="ECO:0000313" key="10">
    <source>
        <dbReference type="EMBL" id="OIV40410.1"/>
    </source>
</evidence>
<keyword evidence="8 9" id="KW-0472">Membrane</keyword>
<comment type="subcellular location">
    <subcellularLocation>
        <location evidence="1">Cell inner membrane</location>
        <topology evidence="1">Multi-pass membrane protein</topology>
    </subcellularLocation>
</comment>
<evidence type="ECO:0000313" key="11">
    <source>
        <dbReference type="Proteomes" id="UP000182826"/>
    </source>
</evidence>
<dbReference type="PANTHER" id="PTHR32063">
    <property type="match status" value="1"/>
</dbReference>
<reference evidence="10 11" key="1">
    <citation type="submission" date="2016-10" db="EMBL/GenBank/DDBJ databases">
        <title>Draft Genome Sequence of Rhizobacteria Flavobacterium johnsoniae CI04.</title>
        <authorList>
            <person name="Bravo J.I."/>
            <person name="Lozano G.L."/>
            <person name="Handelsman J."/>
        </authorList>
    </citation>
    <scope>NUCLEOTIDE SEQUENCE [LARGE SCALE GENOMIC DNA]</scope>
    <source>
        <strain evidence="10 11">CI04</strain>
    </source>
</reference>
<dbReference type="OrthoDB" id="9758940at2"/>
<dbReference type="Gene3D" id="1.20.1640.10">
    <property type="entry name" value="Multidrug efflux transporter AcrB transmembrane domain"/>
    <property type="match status" value="2"/>
</dbReference>
<accession>A0A1J7CL93</accession>
<keyword evidence="6 9" id="KW-0812">Transmembrane</keyword>